<name>A0ABP9G5N5_9ACTN</name>
<evidence type="ECO:0000256" key="1">
    <source>
        <dbReference type="SAM" id="Phobius"/>
    </source>
</evidence>
<keyword evidence="1" id="KW-1133">Transmembrane helix</keyword>
<comment type="caution">
    <text evidence="2">The sequence shown here is derived from an EMBL/GenBank/DDBJ whole genome shotgun (WGS) entry which is preliminary data.</text>
</comment>
<protein>
    <recommendedName>
        <fullName evidence="4">SPW repeat-containing protein</fullName>
    </recommendedName>
</protein>
<evidence type="ECO:0000313" key="3">
    <source>
        <dbReference type="Proteomes" id="UP001499993"/>
    </source>
</evidence>
<evidence type="ECO:0000313" key="2">
    <source>
        <dbReference type="EMBL" id="GAA4928696.1"/>
    </source>
</evidence>
<reference evidence="3" key="1">
    <citation type="journal article" date="2019" name="Int. J. Syst. Evol. Microbiol.">
        <title>The Global Catalogue of Microorganisms (GCM) 10K type strain sequencing project: providing services to taxonomists for standard genome sequencing and annotation.</title>
        <authorList>
            <consortium name="The Broad Institute Genomics Platform"/>
            <consortium name="The Broad Institute Genome Sequencing Center for Infectious Disease"/>
            <person name="Wu L."/>
            <person name="Ma J."/>
        </authorList>
    </citation>
    <scope>NUCLEOTIDE SEQUENCE [LARGE SCALE GENOMIC DNA]</scope>
    <source>
        <strain evidence="3">JCM 18123</strain>
    </source>
</reference>
<keyword evidence="3" id="KW-1185">Reference proteome</keyword>
<dbReference type="Proteomes" id="UP001499993">
    <property type="component" value="Unassembled WGS sequence"/>
</dbReference>
<accession>A0ABP9G5N5</accession>
<dbReference type="EMBL" id="BAABIK010000002">
    <property type="protein sequence ID" value="GAA4928696.1"/>
    <property type="molecule type" value="Genomic_DNA"/>
</dbReference>
<feature type="transmembrane region" description="Helical" evidence="1">
    <location>
        <begin position="12"/>
        <end position="31"/>
    </location>
</feature>
<feature type="transmembrane region" description="Helical" evidence="1">
    <location>
        <begin position="43"/>
        <end position="61"/>
    </location>
</feature>
<proteinExistence type="predicted"/>
<dbReference type="RefSeq" id="WP_345555274.1">
    <property type="nucleotide sequence ID" value="NZ_BAABIK010000002.1"/>
</dbReference>
<gene>
    <name evidence="2" type="ORF">GCM10023224_04960</name>
</gene>
<keyword evidence="1" id="KW-0812">Transmembrane</keyword>
<evidence type="ECO:0008006" key="4">
    <source>
        <dbReference type="Google" id="ProtNLM"/>
    </source>
</evidence>
<sequence>MTQVVAAEGGRWLRGATYLMVICGGAWSLWWPGHPLLSGGGQIVAFGYAAAMVAGGLSCLYGTLRGRWSGELLGLPMVTVSTAAVAIALWWHIPASLGLSVLGTVATVCTLLLADRWRGVWKIAHLAREAANRAPRSA</sequence>
<organism evidence="2 3">
    <name type="scientific">Streptomonospora halophila</name>
    <dbReference type="NCBI Taxonomy" id="427369"/>
    <lineage>
        <taxon>Bacteria</taxon>
        <taxon>Bacillati</taxon>
        <taxon>Actinomycetota</taxon>
        <taxon>Actinomycetes</taxon>
        <taxon>Streptosporangiales</taxon>
        <taxon>Nocardiopsidaceae</taxon>
        <taxon>Streptomonospora</taxon>
    </lineage>
</organism>
<feature type="transmembrane region" description="Helical" evidence="1">
    <location>
        <begin position="97"/>
        <end position="114"/>
    </location>
</feature>
<keyword evidence="1" id="KW-0472">Membrane</keyword>
<feature type="transmembrane region" description="Helical" evidence="1">
    <location>
        <begin position="73"/>
        <end position="91"/>
    </location>
</feature>